<keyword evidence="3" id="KW-1185">Reference proteome</keyword>
<dbReference type="PATRIC" id="fig|864564.6.peg.1571"/>
<dbReference type="Proteomes" id="UP000004946">
    <property type="component" value="Chromosome"/>
</dbReference>
<evidence type="ECO:0000256" key="1">
    <source>
        <dbReference type="SAM" id="MobiDB-lite"/>
    </source>
</evidence>
<name>E6JZC5_PARDN</name>
<evidence type="ECO:0000313" key="2">
    <source>
        <dbReference type="EMBL" id="EFT83140.1"/>
    </source>
</evidence>
<dbReference type="RefSeq" id="WP_006288577.1">
    <property type="nucleotide sequence ID" value="NZ_AP012333.1"/>
</dbReference>
<dbReference type="KEGG" id="pdo:PSDT_1431"/>
<accession>E6JZC5</accession>
<evidence type="ECO:0008006" key="4">
    <source>
        <dbReference type="Google" id="ProtNLM"/>
    </source>
</evidence>
<evidence type="ECO:0000313" key="3">
    <source>
        <dbReference type="Proteomes" id="UP000004946"/>
    </source>
</evidence>
<dbReference type="eggNOG" id="COG3937">
    <property type="taxonomic scope" value="Bacteria"/>
</dbReference>
<sequence>MADLNLESLTDGARDIFLAGVGLAAIGVDKGKELIDELVKKGQLTVEQGRDLNKELTRKAKDKAGDTISDAQDRLLRMRLAAMDEDERKAYAARVAKLADDLTEADKAKKEEAGEADESDKADEAETAKD</sequence>
<dbReference type="InterPro" id="IPR008769">
    <property type="entry name" value="PhaF_PhaI"/>
</dbReference>
<protein>
    <recommendedName>
        <fullName evidence="4">Poly(Hydroxyalcanoate) granule associated protein (Phasin)</fullName>
    </recommendedName>
</protein>
<gene>
    <name evidence="2" type="ORF">HMPREF0620_0145</name>
</gene>
<dbReference type="Pfam" id="PF05597">
    <property type="entry name" value="Phasin"/>
    <property type="match status" value="1"/>
</dbReference>
<dbReference type="AlphaFoldDB" id="E6JZC5"/>
<reference evidence="2 3" key="1">
    <citation type="submission" date="2010-12" db="EMBL/GenBank/DDBJ databases">
        <authorList>
            <person name="Muzny D."/>
            <person name="Qin X."/>
            <person name="Buhay C."/>
            <person name="Dugan-Rocha S."/>
            <person name="Ding Y."/>
            <person name="Chen G."/>
            <person name="Hawes A."/>
            <person name="Holder M."/>
            <person name="Jhangiani S."/>
            <person name="Johnson A."/>
            <person name="Khan Z."/>
            <person name="Li Z."/>
            <person name="Liu W."/>
            <person name="Liu X."/>
            <person name="Perez L."/>
            <person name="Shen H."/>
            <person name="Wang Q."/>
            <person name="Watt J."/>
            <person name="Xi L."/>
            <person name="Xin Y."/>
            <person name="Zhou J."/>
            <person name="Deng J."/>
            <person name="Jiang H."/>
            <person name="Liu Y."/>
            <person name="Qu J."/>
            <person name="Song X.-Z."/>
            <person name="Zhang L."/>
            <person name="Villasana D."/>
            <person name="Johnson A."/>
            <person name="Liu J."/>
            <person name="Liyanage D."/>
            <person name="Lorensuhewa L."/>
            <person name="Robinson T."/>
            <person name="Song A."/>
            <person name="Song B.-B."/>
            <person name="Dinh H."/>
            <person name="Thornton R."/>
            <person name="Coyle M."/>
            <person name="Francisco L."/>
            <person name="Jackson L."/>
            <person name="Javaid M."/>
            <person name="Korchina V."/>
            <person name="Kovar C."/>
            <person name="Mata R."/>
            <person name="Mathew T."/>
            <person name="Ngo R."/>
            <person name="Nguyen L."/>
            <person name="Nguyen N."/>
            <person name="Okwuonu G."/>
            <person name="Ongeri F."/>
            <person name="Pham C."/>
            <person name="Simmons D."/>
            <person name="Wilczek-Boney K."/>
            <person name="Hale W."/>
            <person name="Jakkamsetti A."/>
            <person name="Pham P."/>
            <person name="Ruth R."/>
            <person name="San Lucas F."/>
            <person name="Warren J."/>
            <person name="Zhang J."/>
            <person name="Zhao Z."/>
            <person name="Zhou C."/>
            <person name="Zhu D."/>
            <person name="Lee S."/>
            <person name="Bess C."/>
            <person name="Blankenburg K."/>
            <person name="Forbes L."/>
            <person name="Fu Q."/>
            <person name="Gubbala S."/>
            <person name="Hirani K."/>
            <person name="Jayaseelan J.C."/>
            <person name="Lara F."/>
            <person name="Munidasa M."/>
            <person name="Palculict T."/>
            <person name="Patil S."/>
            <person name="Pu L.-L."/>
            <person name="Saada N."/>
            <person name="Tang L."/>
            <person name="Weissenberger G."/>
            <person name="Zhu Y."/>
            <person name="Hemphill L."/>
            <person name="Shang Y."/>
            <person name="Youmans B."/>
            <person name="Ayvaz T."/>
            <person name="Ross M."/>
            <person name="Santibanez J."/>
            <person name="Aqrawi P."/>
            <person name="Gross S."/>
            <person name="Joshi V."/>
            <person name="Fowler G."/>
            <person name="Nazareth L."/>
            <person name="Reid J."/>
            <person name="Worley K."/>
            <person name="Petrosino J."/>
            <person name="Highlander S."/>
            <person name="Gibbs R."/>
        </authorList>
    </citation>
    <scope>NUCLEOTIDE SEQUENCE [LARGE SCALE GENOMIC DNA]</scope>
    <source>
        <strain evidence="2 3">DSM 10105</strain>
    </source>
</reference>
<dbReference type="HOGENOM" id="CLU_131526_0_1_11"/>
<organism evidence="2 3">
    <name type="scientific">Parascardovia denticolens DSM 10105 = JCM 12538</name>
    <dbReference type="NCBI Taxonomy" id="864564"/>
    <lineage>
        <taxon>Bacteria</taxon>
        <taxon>Bacillati</taxon>
        <taxon>Actinomycetota</taxon>
        <taxon>Actinomycetes</taxon>
        <taxon>Bifidobacteriales</taxon>
        <taxon>Bifidobacteriaceae</taxon>
        <taxon>Parascardovia</taxon>
    </lineage>
</organism>
<dbReference type="EMBL" id="AEON01000001">
    <property type="protein sequence ID" value="EFT83140.1"/>
    <property type="molecule type" value="Genomic_DNA"/>
</dbReference>
<feature type="region of interest" description="Disordered" evidence="1">
    <location>
        <begin position="105"/>
        <end position="130"/>
    </location>
</feature>
<proteinExistence type="predicted"/>
<comment type="caution">
    <text evidence="2">The sequence shown here is derived from an EMBL/GenBank/DDBJ whole genome shotgun (WGS) entry which is preliminary data.</text>
</comment>